<dbReference type="PANTHER" id="PTHR33751:SF1">
    <property type="entry name" value="CBB3-TYPE CYTOCHROME C OXIDASE SUBUNIT FIXP"/>
    <property type="match status" value="1"/>
</dbReference>
<feature type="binding site" description="axial binding residue" evidence="20">
    <location>
        <position position="223"/>
    </location>
    <ligand>
        <name>heme c</name>
        <dbReference type="ChEBI" id="CHEBI:61717"/>
        <label>2</label>
    </ligand>
    <ligandPart>
        <name>Fe</name>
        <dbReference type="ChEBI" id="CHEBI:18248"/>
    </ligandPart>
</feature>
<comment type="similarity">
    <text evidence="3 19">Belongs to the CcoP / FixP family.</text>
</comment>
<evidence type="ECO:0000256" key="15">
    <source>
        <dbReference type="ARBA" id="ARBA00023002"/>
    </source>
</evidence>
<evidence type="ECO:0000256" key="14">
    <source>
        <dbReference type="ARBA" id="ARBA00022989"/>
    </source>
</evidence>
<keyword evidence="7 19" id="KW-0349">Heme</keyword>
<evidence type="ECO:0000256" key="17">
    <source>
        <dbReference type="ARBA" id="ARBA00023065"/>
    </source>
</evidence>
<evidence type="ECO:0000256" key="22">
    <source>
        <dbReference type="SAM" id="MobiDB-lite"/>
    </source>
</evidence>
<keyword evidence="18 19" id="KW-0472">Membrane</keyword>
<evidence type="ECO:0000256" key="8">
    <source>
        <dbReference type="ARBA" id="ARBA00022660"/>
    </source>
</evidence>
<comment type="pathway">
    <text evidence="2 19">Energy metabolism; oxidative phosphorylation.</text>
</comment>
<feature type="binding site" description="covalent" evidence="21">
    <location>
        <position position="125"/>
    </location>
    <ligand>
        <name>heme c</name>
        <dbReference type="ChEBI" id="CHEBI:61717"/>
        <label>1</label>
    </ligand>
</feature>
<evidence type="ECO:0000256" key="10">
    <source>
        <dbReference type="ARBA" id="ARBA00022723"/>
    </source>
</evidence>
<comment type="cofactor">
    <cofactor evidence="19 21">
        <name>heme c</name>
        <dbReference type="ChEBI" id="CHEBI:61717"/>
    </cofactor>
    <text evidence="19 21">Binds 2 heme C groups per subunit.</text>
</comment>
<dbReference type="PIRSF" id="PIRSF000006">
    <property type="entry name" value="Cbb3-Cox_fixP"/>
    <property type="match status" value="1"/>
</dbReference>
<comment type="function">
    <text evidence="19">C-type cytochrome. Part of the cbb3-type cytochrome c oxidase complex.</text>
</comment>
<name>A0A9X2J2X6_9SPHN</name>
<keyword evidence="6 19" id="KW-0997">Cell inner membrane</keyword>
<keyword evidence="11" id="KW-0677">Repeat</keyword>
<keyword evidence="15 19" id="KW-0560">Oxidoreductase</keyword>
<dbReference type="InterPro" id="IPR008168">
    <property type="entry name" value="Cyt_C_IC"/>
</dbReference>
<dbReference type="GO" id="GO:1902600">
    <property type="term" value="P:proton transmembrane transport"/>
    <property type="evidence" value="ECO:0007669"/>
    <property type="project" value="UniProtKB-KW"/>
</dbReference>
<feature type="domain" description="Cytochrome c" evidence="24">
    <location>
        <begin position="109"/>
        <end position="199"/>
    </location>
</feature>
<evidence type="ECO:0000256" key="11">
    <source>
        <dbReference type="ARBA" id="ARBA00022737"/>
    </source>
</evidence>
<feature type="binding site" description="covalent" evidence="21">
    <location>
        <position position="219"/>
    </location>
    <ligand>
        <name>heme c</name>
        <dbReference type="ChEBI" id="CHEBI:61717"/>
        <label>2</label>
    </ligand>
</feature>
<dbReference type="Gene3D" id="1.10.760.10">
    <property type="entry name" value="Cytochrome c-like domain"/>
    <property type="match status" value="2"/>
</dbReference>
<dbReference type="PANTHER" id="PTHR33751">
    <property type="entry name" value="CBB3-TYPE CYTOCHROME C OXIDASE SUBUNIT FIXP"/>
    <property type="match status" value="1"/>
</dbReference>
<keyword evidence="13 19" id="KW-0249">Electron transport</keyword>
<dbReference type="InterPro" id="IPR004678">
    <property type="entry name" value="Cyt_c_oxidase_cbb3_su3"/>
</dbReference>
<dbReference type="GO" id="GO:0016491">
    <property type="term" value="F:oxidoreductase activity"/>
    <property type="evidence" value="ECO:0007669"/>
    <property type="project" value="UniProtKB-KW"/>
</dbReference>
<keyword evidence="17 19" id="KW-0406">Ion transport</keyword>
<dbReference type="GO" id="GO:0020037">
    <property type="term" value="F:heme binding"/>
    <property type="evidence" value="ECO:0007669"/>
    <property type="project" value="InterPro"/>
</dbReference>
<feature type="binding site" description="axial binding residue" evidence="20">
    <location>
        <position position="126"/>
    </location>
    <ligand>
        <name>heme c</name>
        <dbReference type="ChEBI" id="CHEBI:61717"/>
        <label>1</label>
    </ligand>
    <ligandPart>
        <name>Fe</name>
        <dbReference type="ChEBI" id="CHEBI:18248"/>
    </ligandPart>
</feature>
<dbReference type="GO" id="GO:0005506">
    <property type="term" value="F:iron ion binding"/>
    <property type="evidence" value="ECO:0007669"/>
    <property type="project" value="InterPro"/>
</dbReference>
<keyword evidence="26" id="KW-1185">Reference proteome</keyword>
<evidence type="ECO:0000256" key="1">
    <source>
        <dbReference type="ARBA" id="ARBA00004533"/>
    </source>
</evidence>
<evidence type="ECO:0000256" key="19">
    <source>
        <dbReference type="PIRNR" id="PIRNR000006"/>
    </source>
</evidence>
<dbReference type="NCBIfam" id="TIGR00782">
    <property type="entry name" value="ccoP"/>
    <property type="match status" value="1"/>
</dbReference>
<dbReference type="InterPro" id="IPR009056">
    <property type="entry name" value="Cyt_c-like_dom"/>
</dbReference>
<feature type="binding site" description="covalent" evidence="21">
    <location>
        <position position="122"/>
    </location>
    <ligand>
        <name>heme c</name>
        <dbReference type="ChEBI" id="CHEBI:61717"/>
        <label>1</label>
    </ligand>
</feature>
<protein>
    <recommendedName>
        <fullName evidence="19">Cbb3-type cytochrome c oxidase subunit</fullName>
    </recommendedName>
</protein>
<reference evidence="25" key="1">
    <citation type="submission" date="2022-06" db="EMBL/GenBank/DDBJ databases">
        <title>Sphingomicrobium sedimins sp. nov., a marine bacterium isolated from tidal flat.</title>
        <authorList>
            <person name="Kim C.-H."/>
            <person name="Yoo Y."/>
            <person name="Kim J.-J."/>
        </authorList>
    </citation>
    <scope>NUCLEOTIDE SEQUENCE</scope>
    <source>
        <strain evidence="25">GRR-S6-50</strain>
    </source>
</reference>
<comment type="caution">
    <text evidence="25">The sequence shown here is derived from an EMBL/GenBank/DDBJ whole genome shotgun (WGS) entry which is preliminary data.</text>
</comment>
<dbReference type="EMBL" id="JAMSHT010000001">
    <property type="protein sequence ID" value="MCM8558219.1"/>
    <property type="molecule type" value="Genomic_DNA"/>
</dbReference>
<evidence type="ECO:0000256" key="9">
    <source>
        <dbReference type="ARBA" id="ARBA00022692"/>
    </source>
</evidence>
<dbReference type="Pfam" id="PF13442">
    <property type="entry name" value="Cytochrome_CBB3"/>
    <property type="match status" value="2"/>
</dbReference>
<keyword evidence="16 19" id="KW-0408">Iron</keyword>
<dbReference type="Proteomes" id="UP001155128">
    <property type="component" value="Unassembled WGS sequence"/>
</dbReference>
<keyword evidence="9 23" id="KW-0812">Transmembrane</keyword>
<dbReference type="SUPFAM" id="SSF46626">
    <property type="entry name" value="Cytochrome c"/>
    <property type="match status" value="2"/>
</dbReference>
<feature type="binding site" description="axial binding residue" evidence="20">
    <location>
        <position position="174"/>
    </location>
    <ligand>
        <name>heme c</name>
        <dbReference type="ChEBI" id="CHEBI:61717"/>
        <label>2</label>
    </ligand>
    <ligandPart>
        <name>Fe</name>
        <dbReference type="ChEBI" id="CHEBI:18248"/>
    </ligandPart>
</feature>
<evidence type="ECO:0000313" key="26">
    <source>
        <dbReference type="Proteomes" id="UP001155128"/>
    </source>
</evidence>
<evidence type="ECO:0000256" key="3">
    <source>
        <dbReference type="ARBA" id="ARBA00006113"/>
    </source>
</evidence>
<keyword evidence="10 19" id="KW-0479">Metal-binding</keyword>
<keyword evidence="12 19" id="KW-0375">Hydrogen ion transport</keyword>
<organism evidence="25 26">
    <name type="scientific">Sphingomicrobium sediminis</name>
    <dbReference type="NCBI Taxonomy" id="2950949"/>
    <lineage>
        <taxon>Bacteria</taxon>
        <taxon>Pseudomonadati</taxon>
        <taxon>Pseudomonadota</taxon>
        <taxon>Alphaproteobacteria</taxon>
        <taxon>Sphingomonadales</taxon>
        <taxon>Sphingomonadaceae</taxon>
        <taxon>Sphingomicrobium</taxon>
    </lineage>
</organism>
<evidence type="ECO:0000256" key="2">
    <source>
        <dbReference type="ARBA" id="ARBA00004673"/>
    </source>
</evidence>
<keyword evidence="14 23" id="KW-1133">Transmembrane helix</keyword>
<feature type="region of interest" description="Disordered" evidence="22">
    <location>
        <begin position="1"/>
        <end position="20"/>
    </location>
</feature>
<evidence type="ECO:0000256" key="4">
    <source>
        <dbReference type="ARBA" id="ARBA00022448"/>
    </source>
</evidence>
<sequence length="320" mass="35399">MAEHKEIDQPTGTEKVGHEWDGIEELDTPMPRWWLWTLYATIVWGVAYTIAYPAWPMIEKASDGLLGWSSRGDLHADLAAEEERRAPMTRAIAQIPIERLPEDSELLRFAVEGGRSAYKVNCVQCHGSGAAGFPGYPNLNDDDWLWGGDLQAIHQTLEHGIREPGNRESRYSEMPAFGELGILNRDEMNDVVSFVRVMSGQDSASNASRRGQAIYDIQCSSCHGADGTGNRDLGAPNLTDSIWLYGGDRESLYRTVDQSRYGIMPSWGNRLDPVTVKMLAAYVHSLGGGEELVEQDDSTEVDTNTDDAPDPVTQNERPAG</sequence>
<evidence type="ECO:0000256" key="13">
    <source>
        <dbReference type="ARBA" id="ARBA00022982"/>
    </source>
</evidence>
<dbReference type="InterPro" id="IPR032858">
    <property type="entry name" value="CcoP_N"/>
</dbReference>
<evidence type="ECO:0000256" key="6">
    <source>
        <dbReference type="ARBA" id="ARBA00022519"/>
    </source>
</evidence>
<keyword evidence="8 19" id="KW-0679">Respiratory chain</keyword>
<feature type="compositionally biased region" description="Acidic residues" evidence="22">
    <location>
        <begin position="292"/>
        <end position="309"/>
    </location>
</feature>
<dbReference type="InterPro" id="IPR038414">
    <property type="entry name" value="CcoP_N_sf"/>
</dbReference>
<accession>A0A9X2J2X6</accession>
<dbReference type="GO" id="GO:0005886">
    <property type="term" value="C:plasma membrane"/>
    <property type="evidence" value="ECO:0007669"/>
    <property type="project" value="UniProtKB-SubCell"/>
</dbReference>
<gene>
    <name evidence="25" type="primary">ccoP</name>
    <name evidence="25" type="ORF">NDO55_10365</name>
</gene>
<dbReference type="RefSeq" id="WP_252114966.1">
    <property type="nucleotide sequence ID" value="NZ_JAMSHT010000001.1"/>
</dbReference>
<evidence type="ECO:0000256" key="18">
    <source>
        <dbReference type="ARBA" id="ARBA00023136"/>
    </source>
</evidence>
<feature type="region of interest" description="Disordered" evidence="22">
    <location>
        <begin position="292"/>
        <end position="320"/>
    </location>
</feature>
<keyword evidence="5 19" id="KW-1003">Cell membrane</keyword>
<evidence type="ECO:0000256" key="23">
    <source>
        <dbReference type="SAM" id="Phobius"/>
    </source>
</evidence>
<evidence type="ECO:0000313" key="25">
    <source>
        <dbReference type="EMBL" id="MCM8558219.1"/>
    </source>
</evidence>
<evidence type="ECO:0000256" key="16">
    <source>
        <dbReference type="ARBA" id="ARBA00023004"/>
    </source>
</evidence>
<dbReference type="InterPro" id="IPR036909">
    <property type="entry name" value="Cyt_c-like_dom_sf"/>
</dbReference>
<dbReference type="AlphaFoldDB" id="A0A9X2J2X6"/>
<evidence type="ECO:0000256" key="7">
    <source>
        <dbReference type="ARBA" id="ARBA00022617"/>
    </source>
</evidence>
<comment type="subcellular location">
    <subcellularLocation>
        <location evidence="1 19">Cell inner membrane</location>
    </subcellularLocation>
</comment>
<evidence type="ECO:0000256" key="12">
    <source>
        <dbReference type="ARBA" id="ARBA00022781"/>
    </source>
</evidence>
<dbReference type="PRINTS" id="PR00605">
    <property type="entry name" value="CYTCHROMECIC"/>
</dbReference>
<keyword evidence="4 19" id="KW-0813">Transport</keyword>
<dbReference type="PROSITE" id="PS51007">
    <property type="entry name" value="CYTC"/>
    <property type="match status" value="2"/>
</dbReference>
<feature type="transmembrane region" description="Helical" evidence="23">
    <location>
        <begin position="33"/>
        <end position="55"/>
    </location>
</feature>
<feature type="binding site" description="axial binding residue" evidence="20">
    <location>
        <position position="264"/>
    </location>
    <ligand>
        <name>heme c</name>
        <dbReference type="ChEBI" id="CHEBI:61717"/>
        <label>1</label>
    </ligand>
    <ligandPart>
        <name>Fe</name>
        <dbReference type="ChEBI" id="CHEBI:18248"/>
    </ligandPart>
</feature>
<evidence type="ECO:0000259" key="24">
    <source>
        <dbReference type="PROSITE" id="PS51007"/>
    </source>
</evidence>
<feature type="domain" description="Cytochrome c" evidence="24">
    <location>
        <begin position="206"/>
        <end position="287"/>
    </location>
</feature>
<dbReference type="GO" id="GO:0009055">
    <property type="term" value="F:electron transfer activity"/>
    <property type="evidence" value="ECO:0007669"/>
    <property type="project" value="InterPro"/>
</dbReference>
<proteinExistence type="inferred from homology"/>
<dbReference type="Gene3D" id="6.10.280.130">
    <property type="match status" value="1"/>
</dbReference>
<evidence type="ECO:0000256" key="20">
    <source>
        <dbReference type="PIRSR" id="PIRSR000006-1"/>
    </source>
</evidence>
<dbReference type="Pfam" id="PF14715">
    <property type="entry name" value="FixP_N"/>
    <property type="match status" value="1"/>
</dbReference>
<feature type="binding site" description="covalent" evidence="21">
    <location>
        <position position="222"/>
    </location>
    <ligand>
        <name>heme c</name>
        <dbReference type="ChEBI" id="CHEBI:61717"/>
        <label>2</label>
    </ligand>
</feature>
<comment type="subunit">
    <text evidence="19">Component of the cbb3-type cytochrome c oxidase.</text>
</comment>
<dbReference type="InterPro" id="IPR050597">
    <property type="entry name" value="Cytochrome_c_Oxidase_Subunit"/>
</dbReference>
<evidence type="ECO:0000256" key="21">
    <source>
        <dbReference type="PIRSR" id="PIRSR000006-2"/>
    </source>
</evidence>
<evidence type="ECO:0000256" key="5">
    <source>
        <dbReference type="ARBA" id="ARBA00022475"/>
    </source>
</evidence>